<dbReference type="Proteomes" id="UP000053232">
    <property type="component" value="Unassembled WGS sequence"/>
</dbReference>
<evidence type="ECO:0000313" key="1">
    <source>
        <dbReference type="EMBL" id="KEJ82597.1"/>
    </source>
</evidence>
<keyword evidence="2" id="KW-1185">Reference proteome</keyword>
<comment type="caution">
    <text evidence="1">The sequence shown here is derived from an EMBL/GenBank/DDBJ whole genome shotgun (WGS) entry which is preliminary data.</text>
</comment>
<dbReference type="EMBL" id="ARYC01012712">
    <property type="protein sequence ID" value="KEJ82597.1"/>
    <property type="molecule type" value="Genomic_DNA"/>
</dbReference>
<protein>
    <submittedName>
        <fullName evidence="1">Uncharacterized protein</fullName>
    </submittedName>
</protein>
<proteinExistence type="predicted"/>
<accession>A0A073IB35</accession>
<organism evidence="1 2">
    <name type="scientific">Oxytricha trifallax</name>
    <dbReference type="NCBI Taxonomy" id="1172189"/>
    <lineage>
        <taxon>Eukaryota</taxon>
        <taxon>Sar</taxon>
        <taxon>Alveolata</taxon>
        <taxon>Ciliophora</taxon>
        <taxon>Intramacronucleata</taxon>
        <taxon>Spirotrichea</taxon>
        <taxon>Stichotrichia</taxon>
        <taxon>Sporadotrichida</taxon>
        <taxon>Oxytrichidae</taxon>
        <taxon>Oxytrichinae</taxon>
        <taxon>Oxytricha</taxon>
    </lineage>
</organism>
<gene>
    <name evidence="1" type="ORF">OXYTRIMIC_677</name>
</gene>
<reference evidence="2" key="1">
    <citation type="journal article" date="2014" name="Cell">
        <title>The Architecture of a Scrambled Genome Reveals Massive Levels of Genomic Rearrangement during Development.</title>
        <authorList>
            <person name="Chen X."/>
            <person name="Bracht J.R."/>
            <person name="Goldman A.D."/>
            <person name="Dolzhenko E."/>
            <person name="Clay D.M."/>
            <person name="Swart E.C."/>
            <person name="Perlman D.H."/>
            <person name="Doak T.G."/>
            <person name="Stuart A."/>
            <person name="Amemiya C.T."/>
            <person name="Sebra R.P."/>
            <person name="Landweber L.F."/>
        </authorList>
    </citation>
    <scope>NUCLEOTIDE SEQUENCE [LARGE SCALE GENOMIC DNA]</scope>
    <source>
        <strain evidence="2">JRB310</strain>
    </source>
</reference>
<name>A0A073IB35_9SPIT</name>
<dbReference type="AlphaFoldDB" id="A0A073IB35"/>
<evidence type="ECO:0000313" key="2">
    <source>
        <dbReference type="Proteomes" id="UP000053232"/>
    </source>
</evidence>
<sequence>MDSAVDIMLRLAASLQNPYKLLQNLIQTSYPYWKYISCQINPAAYLKSKKKNFNLYQIRMPTSSLRKHYIIIMKKTRAWLRKEFNSTNMITPIHLKKNLVNTHTQNMKIIGYTEYGVSQVKALKTNTQSRLNYLY</sequence>